<accession>A0A8S5QEL6</accession>
<dbReference type="EMBL" id="BK015639">
    <property type="protein sequence ID" value="DAE17394.1"/>
    <property type="molecule type" value="Genomic_DNA"/>
</dbReference>
<organism evidence="1">
    <name type="scientific">Siphoviridae sp. ctr2f5</name>
    <dbReference type="NCBI Taxonomy" id="2825684"/>
    <lineage>
        <taxon>Viruses</taxon>
        <taxon>Duplodnaviria</taxon>
        <taxon>Heunggongvirae</taxon>
        <taxon>Uroviricota</taxon>
        <taxon>Caudoviricetes</taxon>
    </lineage>
</organism>
<reference evidence="1" key="1">
    <citation type="journal article" date="2021" name="Proc. Natl. Acad. Sci. U.S.A.">
        <title>A Catalog of Tens of Thousands of Viruses from Human Metagenomes Reveals Hidden Associations with Chronic Diseases.</title>
        <authorList>
            <person name="Tisza M.J."/>
            <person name="Buck C.B."/>
        </authorList>
    </citation>
    <scope>NUCLEOTIDE SEQUENCE</scope>
    <source>
        <strain evidence="1">Ctr2f5</strain>
    </source>
</reference>
<sequence>MNGCFLIGFDTIFELVRVSSRKVAIYKGLR</sequence>
<protein>
    <submittedName>
        <fullName evidence="1">Uncharacterized protein</fullName>
    </submittedName>
</protein>
<name>A0A8S5QEL6_9CAUD</name>
<evidence type="ECO:0000313" key="1">
    <source>
        <dbReference type="EMBL" id="DAE17394.1"/>
    </source>
</evidence>
<proteinExistence type="predicted"/>